<protein>
    <submittedName>
        <fullName evidence="1">Uncharacterized protein</fullName>
    </submittedName>
</protein>
<name>A0A9I9EH61_CUCME</name>
<accession>A0A9I9EH61</accession>
<dbReference type="EnsemblPlants" id="MELO3C033676.2.1">
    <property type="protein sequence ID" value="MELO3C033676.2.1"/>
    <property type="gene ID" value="MELO3C033676.2"/>
</dbReference>
<proteinExistence type="predicted"/>
<reference evidence="1" key="1">
    <citation type="submission" date="2023-03" db="UniProtKB">
        <authorList>
            <consortium name="EnsemblPlants"/>
        </authorList>
    </citation>
    <scope>IDENTIFICATION</scope>
</reference>
<organism evidence="1">
    <name type="scientific">Cucumis melo</name>
    <name type="common">Muskmelon</name>
    <dbReference type="NCBI Taxonomy" id="3656"/>
    <lineage>
        <taxon>Eukaryota</taxon>
        <taxon>Viridiplantae</taxon>
        <taxon>Streptophyta</taxon>
        <taxon>Embryophyta</taxon>
        <taxon>Tracheophyta</taxon>
        <taxon>Spermatophyta</taxon>
        <taxon>Magnoliopsida</taxon>
        <taxon>eudicotyledons</taxon>
        <taxon>Gunneridae</taxon>
        <taxon>Pentapetalae</taxon>
        <taxon>rosids</taxon>
        <taxon>fabids</taxon>
        <taxon>Cucurbitales</taxon>
        <taxon>Cucurbitaceae</taxon>
        <taxon>Benincaseae</taxon>
        <taxon>Cucumis</taxon>
    </lineage>
</organism>
<dbReference type="AlphaFoldDB" id="A0A9I9EH61"/>
<sequence>MNVITKVVKEEVNMDVIILNDQHEDATEVRNEKVVYESNINMSLPLKTILNLLKRYLHS</sequence>
<evidence type="ECO:0000313" key="1">
    <source>
        <dbReference type="EnsemblPlants" id="MELO3C033676.2.1"/>
    </source>
</evidence>
<dbReference type="Gramene" id="MELO3C033676.2.1">
    <property type="protein sequence ID" value="MELO3C033676.2.1"/>
    <property type="gene ID" value="MELO3C033676.2"/>
</dbReference>